<dbReference type="EMBL" id="GL876972">
    <property type="protein sequence ID" value="KLU88917.1"/>
    <property type="molecule type" value="Genomic_DNA"/>
</dbReference>
<reference evidence="3" key="5">
    <citation type="submission" date="2015-06" db="UniProtKB">
        <authorList>
            <consortium name="EnsemblFungi"/>
        </authorList>
    </citation>
    <scope>IDENTIFICATION</scope>
    <source>
        <strain evidence="3">ATCC 64411</strain>
    </source>
</reference>
<dbReference type="Proteomes" id="UP000011715">
    <property type="component" value="Unassembled WGS sequence"/>
</dbReference>
<dbReference type="AlphaFoldDB" id="A0A0C4E5X0"/>
<sequence>MANITRPAIPMACWMLGMDEAANNIKAKLFPVHGTAEQYHVYVLFFTIRRHPCYAQHDTAAAPYSQSMLPNEASDFQSSVCNQYHAFPTYLPNAMIGPCGHPPSTRSPPPSQCPAAPAASS</sequence>
<dbReference type="EnsemblFungi" id="MAPG_07898T0">
    <property type="protein sequence ID" value="MAPG_07898T0"/>
    <property type="gene ID" value="MAPG_07898"/>
</dbReference>
<feature type="region of interest" description="Disordered" evidence="1">
    <location>
        <begin position="98"/>
        <end position="121"/>
    </location>
</feature>
<evidence type="ECO:0000313" key="2">
    <source>
        <dbReference type="EMBL" id="KLU88917.1"/>
    </source>
</evidence>
<evidence type="ECO:0000313" key="4">
    <source>
        <dbReference type="Proteomes" id="UP000011715"/>
    </source>
</evidence>
<reference evidence="4" key="2">
    <citation type="submission" date="2010-05" db="EMBL/GenBank/DDBJ databases">
        <title>The genome sequence of Magnaporthe poae strain ATCC 64411.</title>
        <authorList>
            <person name="Ma L.-J."/>
            <person name="Dead R."/>
            <person name="Young S."/>
            <person name="Zeng Q."/>
            <person name="Koehrsen M."/>
            <person name="Alvarado L."/>
            <person name="Berlin A."/>
            <person name="Chapman S.B."/>
            <person name="Chen Z."/>
            <person name="Freedman E."/>
            <person name="Gellesch M."/>
            <person name="Goldberg J."/>
            <person name="Griggs A."/>
            <person name="Gujja S."/>
            <person name="Heilman E.R."/>
            <person name="Heiman D."/>
            <person name="Hepburn T."/>
            <person name="Howarth C."/>
            <person name="Jen D."/>
            <person name="Larson L."/>
            <person name="Mehta T."/>
            <person name="Neiman D."/>
            <person name="Pearson M."/>
            <person name="Roberts A."/>
            <person name="Saif S."/>
            <person name="Shea T."/>
            <person name="Shenoy N."/>
            <person name="Sisk P."/>
            <person name="Stolte C."/>
            <person name="Sykes S."/>
            <person name="Walk T."/>
            <person name="White J."/>
            <person name="Yandava C."/>
            <person name="Haas B."/>
            <person name="Nusbaum C."/>
            <person name="Birren B."/>
        </authorList>
    </citation>
    <scope>NUCLEOTIDE SEQUENCE [LARGE SCALE GENOMIC DNA]</scope>
    <source>
        <strain evidence="4">ATCC 64411 / 73-15</strain>
    </source>
</reference>
<accession>A0A0C4E5X0</accession>
<reference evidence="2" key="1">
    <citation type="submission" date="2010-05" db="EMBL/GenBank/DDBJ databases">
        <title>The Genome Sequence of Magnaporthe poae strain ATCC 64411.</title>
        <authorList>
            <consortium name="The Broad Institute Genome Sequencing Platform"/>
            <consortium name="Broad Institute Genome Sequencing Center for Infectious Disease"/>
            <person name="Ma L.-J."/>
            <person name="Dead R."/>
            <person name="Young S."/>
            <person name="Zeng Q."/>
            <person name="Koehrsen M."/>
            <person name="Alvarado L."/>
            <person name="Berlin A."/>
            <person name="Chapman S.B."/>
            <person name="Chen Z."/>
            <person name="Freedman E."/>
            <person name="Gellesch M."/>
            <person name="Goldberg J."/>
            <person name="Griggs A."/>
            <person name="Gujja S."/>
            <person name="Heilman E.R."/>
            <person name="Heiman D."/>
            <person name="Hepburn T."/>
            <person name="Howarth C."/>
            <person name="Jen D."/>
            <person name="Larson L."/>
            <person name="Mehta T."/>
            <person name="Neiman D."/>
            <person name="Pearson M."/>
            <person name="Roberts A."/>
            <person name="Saif S."/>
            <person name="Shea T."/>
            <person name="Shenoy N."/>
            <person name="Sisk P."/>
            <person name="Stolte C."/>
            <person name="Sykes S."/>
            <person name="Walk T."/>
            <person name="White J."/>
            <person name="Yandava C."/>
            <person name="Haas B."/>
            <person name="Nusbaum C."/>
            <person name="Birren B."/>
        </authorList>
    </citation>
    <scope>NUCLEOTIDE SEQUENCE</scope>
    <source>
        <strain evidence="2">ATCC 64411</strain>
    </source>
</reference>
<dbReference type="EMBL" id="ADBL01001911">
    <property type="status" value="NOT_ANNOTATED_CDS"/>
    <property type="molecule type" value="Genomic_DNA"/>
</dbReference>
<protein>
    <submittedName>
        <fullName evidence="2 3">Uncharacterized protein</fullName>
    </submittedName>
</protein>
<gene>
    <name evidence="2" type="ORF">MAPG_07898</name>
</gene>
<keyword evidence="4" id="KW-1185">Reference proteome</keyword>
<reference evidence="2" key="3">
    <citation type="submission" date="2011-03" db="EMBL/GenBank/DDBJ databases">
        <title>Annotation of Magnaporthe poae ATCC 64411.</title>
        <authorList>
            <person name="Ma L.-J."/>
            <person name="Dead R."/>
            <person name="Young S.K."/>
            <person name="Zeng Q."/>
            <person name="Gargeya S."/>
            <person name="Fitzgerald M."/>
            <person name="Haas B."/>
            <person name="Abouelleil A."/>
            <person name="Alvarado L."/>
            <person name="Arachchi H.M."/>
            <person name="Berlin A."/>
            <person name="Brown A."/>
            <person name="Chapman S.B."/>
            <person name="Chen Z."/>
            <person name="Dunbar C."/>
            <person name="Freedman E."/>
            <person name="Gearin G."/>
            <person name="Gellesch M."/>
            <person name="Goldberg J."/>
            <person name="Griggs A."/>
            <person name="Gujja S."/>
            <person name="Heiman D."/>
            <person name="Howarth C."/>
            <person name="Larson L."/>
            <person name="Lui A."/>
            <person name="MacDonald P.J.P."/>
            <person name="Mehta T."/>
            <person name="Montmayeur A."/>
            <person name="Murphy C."/>
            <person name="Neiman D."/>
            <person name="Pearson M."/>
            <person name="Priest M."/>
            <person name="Roberts A."/>
            <person name="Saif S."/>
            <person name="Shea T."/>
            <person name="Shenoy N."/>
            <person name="Sisk P."/>
            <person name="Stolte C."/>
            <person name="Sykes S."/>
            <person name="Yandava C."/>
            <person name="Wortman J."/>
            <person name="Nusbaum C."/>
            <person name="Birren B."/>
        </authorList>
    </citation>
    <scope>NUCLEOTIDE SEQUENCE</scope>
    <source>
        <strain evidence="2">ATCC 64411</strain>
    </source>
</reference>
<dbReference type="VEuPathDB" id="FungiDB:MAPG_07898"/>
<proteinExistence type="predicted"/>
<reference evidence="3" key="4">
    <citation type="journal article" date="2015" name="G3 (Bethesda)">
        <title>Genome sequences of three phytopathogenic species of the Magnaporthaceae family of fungi.</title>
        <authorList>
            <person name="Okagaki L.H."/>
            <person name="Nunes C.C."/>
            <person name="Sailsbery J."/>
            <person name="Clay B."/>
            <person name="Brown D."/>
            <person name="John T."/>
            <person name="Oh Y."/>
            <person name="Young N."/>
            <person name="Fitzgerald M."/>
            <person name="Haas B.J."/>
            <person name="Zeng Q."/>
            <person name="Young S."/>
            <person name="Adiconis X."/>
            <person name="Fan L."/>
            <person name="Levin J.Z."/>
            <person name="Mitchell T.K."/>
            <person name="Okubara P.A."/>
            <person name="Farman M.L."/>
            <person name="Kohn L.M."/>
            <person name="Birren B."/>
            <person name="Ma L.-J."/>
            <person name="Dean R.A."/>
        </authorList>
    </citation>
    <scope>NUCLEOTIDE SEQUENCE</scope>
    <source>
        <strain evidence="3">ATCC 64411 / 73-15</strain>
    </source>
</reference>
<name>A0A0C4E5X0_MAGP6</name>
<organism evidence="3 4">
    <name type="scientific">Magnaporthiopsis poae (strain ATCC 64411 / 73-15)</name>
    <name type="common">Kentucky bluegrass fungus</name>
    <name type="synonym">Magnaporthe poae</name>
    <dbReference type="NCBI Taxonomy" id="644358"/>
    <lineage>
        <taxon>Eukaryota</taxon>
        <taxon>Fungi</taxon>
        <taxon>Dikarya</taxon>
        <taxon>Ascomycota</taxon>
        <taxon>Pezizomycotina</taxon>
        <taxon>Sordariomycetes</taxon>
        <taxon>Sordariomycetidae</taxon>
        <taxon>Magnaporthales</taxon>
        <taxon>Magnaporthaceae</taxon>
        <taxon>Magnaporthiopsis</taxon>
    </lineage>
</organism>
<evidence type="ECO:0000313" key="3">
    <source>
        <dbReference type="EnsemblFungi" id="MAPG_07898T0"/>
    </source>
</evidence>
<evidence type="ECO:0000256" key="1">
    <source>
        <dbReference type="SAM" id="MobiDB-lite"/>
    </source>
</evidence>